<dbReference type="EMBL" id="VYQF01000010">
    <property type="protein sequence ID" value="KAA9035938.1"/>
    <property type="molecule type" value="Genomic_DNA"/>
</dbReference>
<name>A0A5J5IB69_9BACT</name>
<evidence type="ECO:0000313" key="2">
    <source>
        <dbReference type="Proteomes" id="UP000326903"/>
    </source>
</evidence>
<reference evidence="1 2" key="1">
    <citation type="submission" date="2019-09" db="EMBL/GenBank/DDBJ databases">
        <title>Draft genome sequence of Ginsengibacter sp. BR5-29.</title>
        <authorList>
            <person name="Im W.-T."/>
        </authorList>
    </citation>
    <scope>NUCLEOTIDE SEQUENCE [LARGE SCALE GENOMIC DNA]</scope>
    <source>
        <strain evidence="1 2">BR5-29</strain>
    </source>
</reference>
<dbReference type="AlphaFoldDB" id="A0A5J5IB69"/>
<protein>
    <submittedName>
        <fullName evidence="1">Uncharacterized protein</fullName>
    </submittedName>
</protein>
<organism evidence="1 2">
    <name type="scientific">Ginsengibacter hankyongi</name>
    <dbReference type="NCBI Taxonomy" id="2607284"/>
    <lineage>
        <taxon>Bacteria</taxon>
        <taxon>Pseudomonadati</taxon>
        <taxon>Bacteroidota</taxon>
        <taxon>Chitinophagia</taxon>
        <taxon>Chitinophagales</taxon>
        <taxon>Chitinophagaceae</taxon>
        <taxon>Ginsengibacter</taxon>
    </lineage>
</organism>
<sequence>MATIIAEYYTDELIKWKNAVVFYNNEIYEFGQKLEEVIRRNSIVGIAKKVEAHQTLLNQSADKFSKLQKAIRQQEAALKRDSSLIDDTLINDETEKRQTGLRLMMQAIEKEYIDVKFDCYNFLSGTLKKKKD</sequence>
<dbReference type="Proteomes" id="UP000326903">
    <property type="component" value="Unassembled WGS sequence"/>
</dbReference>
<gene>
    <name evidence="1" type="ORF">FW778_20535</name>
</gene>
<evidence type="ECO:0000313" key="1">
    <source>
        <dbReference type="EMBL" id="KAA9035938.1"/>
    </source>
</evidence>
<accession>A0A5J5IB69</accession>
<proteinExistence type="predicted"/>
<dbReference type="RefSeq" id="WP_150416765.1">
    <property type="nucleotide sequence ID" value="NZ_VYQF01000010.1"/>
</dbReference>
<comment type="caution">
    <text evidence="1">The sequence shown here is derived from an EMBL/GenBank/DDBJ whole genome shotgun (WGS) entry which is preliminary data.</text>
</comment>
<keyword evidence="2" id="KW-1185">Reference proteome</keyword>